<dbReference type="GO" id="GO:1990904">
    <property type="term" value="C:ribonucleoprotein complex"/>
    <property type="evidence" value="ECO:0007669"/>
    <property type="project" value="UniProtKB-KW"/>
</dbReference>
<dbReference type="InterPro" id="IPR009027">
    <property type="entry name" value="Ribosomal_bL9/RNase_H1_N"/>
</dbReference>
<dbReference type="InterPro" id="IPR020069">
    <property type="entry name" value="Ribosomal_bL9_C"/>
</dbReference>
<accession>A0A2J0Q782</accession>
<dbReference type="HAMAP" id="MF_00503">
    <property type="entry name" value="Ribosomal_bL9"/>
    <property type="match status" value="1"/>
</dbReference>
<evidence type="ECO:0000256" key="7">
    <source>
        <dbReference type="HAMAP-Rule" id="MF_00503"/>
    </source>
</evidence>
<feature type="coiled-coil region" evidence="8">
    <location>
        <begin position="45"/>
        <end position="82"/>
    </location>
</feature>
<dbReference type="NCBIfam" id="TIGR00158">
    <property type="entry name" value="L9"/>
    <property type="match status" value="1"/>
</dbReference>
<keyword evidence="4 7" id="KW-0689">Ribosomal protein</keyword>
<comment type="similarity">
    <text evidence="1 7">Belongs to the bacterial ribosomal protein bL9 family.</text>
</comment>
<evidence type="ECO:0000259" key="10">
    <source>
        <dbReference type="Pfam" id="PF03948"/>
    </source>
</evidence>
<evidence type="ECO:0000256" key="6">
    <source>
        <dbReference type="ARBA" id="ARBA00035292"/>
    </source>
</evidence>
<dbReference type="Gene3D" id="3.10.430.100">
    <property type="entry name" value="Ribosomal protein L9, C-terminal domain"/>
    <property type="match status" value="1"/>
</dbReference>
<keyword evidence="5 7" id="KW-0687">Ribonucleoprotein</keyword>
<dbReference type="Pfam" id="PF03948">
    <property type="entry name" value="Ribosomal_L9_C"/>
    <property type="match status" value="1"/>
</dbReference>
<comment type="function">
    <text evidence="7">Binds to the 23S rRNA.</text>
</comment>
<dbReference type="PANTHER" id="PTHR21368">
    <property type="entry name" value="50S RIBOSOMAL PROTEIN L9"/>
    <property type="match status" value="1"/>
</dbReference>
<feature type="domain" description="Ribosomal protein L9" evidence="9">
    <location>
        <begin position="1"/>
        <end position="46"/>
    </location>
</feature>
<evidence type="ECO:0000256" key="3">
    <source>
        <dbReference type="ARBA" id="ARBA00022884"/>
    </source>
</evidence>
<dbReference type="GO" id="GO:0019843">
    <property type="term" value="F:rRNA binding"/>
    <property type="evidence" value="ECO:0007669"/>
    <property type="project" value="UniProtKB-UniRule"/>
</dbReference>
<evidence type="ECO:0000256" key="2">
    <source>
        <dbReference type="ARBA" id="ARBA00022730"/>
    </source>
</evidence>
<dbReference type="GO" id="GO:0006412">
    <property type="term" value="P:translation"/>
    <property type="evidence" value="ECO:0007669"/>
    <property type="project" value="UniProtKB-UniRule"/>
</dbReference>
<dbReference type="GO" id="GO:0003735">
    <property type="term" value="F:structural constituent of ribosome"/>
    <property type="evidence" value="ECO:0007669"/>
    <property type="project" value="InterPro"/>
</dbReference>
<dbReference type="InterPro" id="IPR036791">
    <property type="entry name" value="Ribosomal_bL9_C_sf"/>
</dbReference>
<dbReference type="Pfam" id="PF01281">
    <property type="entry name" value="Ribosomal_L9_N"/>
    <property type="match status" value="1"/>
</dbReference>
<dbReference type="EMBL" id="PCXQ01000004">
    <property type="protein sequence ID" value="PJE50930.1"/>
    <property type="molecule type" value="Genomic_DNA"/>
</dbReference>
<evidence type="ECO:0000256" key="4">
    <source>
        <dbReference type="ARBA" id="ARBA00022980"/>
    </source>
</evidence>
<gene>
    <name evidence="7 11" type="primary">rplI</name>
    <name evidence="11" type="ORF">COV29_01475</name>
</gene>
<evidence type="ECO:0000256" key="8">
    <source>
        <dbReference type="SAM" id="Coils"/>
    </source>
</evidence>
<dbReference type="GO" id="GO:0005840">
    <property type="term" value="C:ribosome"/>
    <property type="evidence" value="ECO:0007669"/>
    <property type="project" value="UniProtKB-KW"/>
</dbReference>
<dbReference type="InterPro" id="IPR000244">
    <property type="entry name" value="Ribosomal_bL9"/>
</dbReference>
<dbReference type="InterPro" id="IPR036935">
    <property type="entry name" value="Ribosomal_bL9_N_sf"/>
</dbReference>
<keyword evidence="2 7" id="KW-0699">rRNA-binding</keyword>
<sequence length="151" mass="16969">MKVLFTENIKNVARIGDIKNVADGYARNFLIPNKLAKPATGSALKEAETLKKRRLEHEAENKKQAEEMVGLLEGKVVEIEEDANEGGHLYGSVNVDIISEKLQEQKIKIKADHINLFEPIKEVGEYDIEVELHPEVKTKIKVIVKAVAEKK</sequence>
<dbReference type="AlphaFoldDB" id="A0A2J0Q782"/>
<protein>
    <recommendedName>
        <fullName evidence="6 7">Large ribosomal subunit protein bL9</fullName>
    </recommendedName>
</protein>
<dbReference type="InterPro" id="IPR020070">
    <property type="entry name" value="Ribosomal_bL9_N"/>
</dbReference>
<organism evidence="11 12">
    <name type="scientific">Candidatus Yanofskybacteria bacterium CG10_big_fil_rev_8_21_14_0_10_36_16</name>
    <dbReference type="NCBI Taxonomy" id="1975096"/>
    <lineage>
        <taxon>Bacteria</taxon>
        <taxon>Candidatus Yanofskyibacteriota</taxon>
    </lineage>
</organism>
<dbReference type="InterPro" id="IPR020594">
    <property type="entry name" value="Ribosomal_bL9_bac/chp"/>
</dbReference>
<keyword evidence="3 7" id="KW-0694">RNA-binding</keyword>
<comment type="caution">
    <text evidence="11">The sequence shown here is derived from an EMBL/GenBank/DDBJ whole genome shotgun (WGS) entry which is preliminary data.</text>
</comment>
<evidence type="ECO:0000313" key="12">
    <source>
        <dbReference type="Proteomes" id="UP000228496"/>
    </source>
</evidence>
<dbReference type="Proteomes" id="UP000228496">
    <property type="component" value="Unassembled WGS sequence"/>
</dbReference>
<feature type="domain" description="Large ribosomal subunit protein bL9 C-terminal" evidence="10">
    <location>
        <begin position="64"/>
        <end position="145"/>
    </location>
</feature>
<evidence type="ECO:0000313" key="11">
    <source>
        <dbReference type="EMBL" id="PJE50930.1"/>
    </source>
</evidence>
<dbReference type="SUPFAM" id="SSF55658">
    <property type="entry name" value="L9 N-domain-like"/>
    <property type="match status" value="1"/>
</dbReference>
<evidence type="ECO:0000259" key="9">
    <source>
        <dbReference type="Pfam" id="PF01281"/>
    </source>
</evidence>
<dbReference type="Gene3D" id="3.40.5.10">
    <property type="entry name" value="Ribosomal protein L9, N-terminal domain"/>
    <property type="match status" value="1"/>
</dbReference>
<keyword evidence="8" id="KW-0175">Coiled coil</keyword>
<proteinExistence type="inferred from homology"/>
<evidence type="ECO:0000256" key="5">
    <source>
        <dbReference type="ARBA" id="ARBA00023274"/>
    </source>
</evidence>
<name>A0A2J0Q782_9BACT</name>
<evidence type="ECO:0000256" key="1">
    <source>
        <dbReference type="ARBA" id="ARBA00010605"/>
    </source>
</evidence>
<dbReference type="SUPFAM" id="SSF55653">
    <property type="entry name" value="Ribosomal protein L9 C-domain"/>
    <property type="match status" value="1"/>
</dbReference>
<reference evidence="11 12" key="1">
    <citation type="submission" date="2017-09" db="EMBL/GenBank/DDBJ databases">
        <title>Depth-based differentiation of microbial function through sediment-hosted aquifers and enrichment of novel symbionts in the deep terrestrial subsurface.</title>
        <authorList>
            <person name="Probst A.J."/>
            <person name="Ladd B."/>
            <person name="Jarett J.K."/>
            <person name="Geller-Mcgrath D.E."/>
            <person name="Sieber C.M."/>
            <person name="Emerson J.B."/>
            <person name="Anantharaman K."/>
            <person name="Thomas B.C."/>
            <person name="Malmstrom R."/>
            <person name="Stieglmeier M."/>
            <person name="Klingl A."/>
            <person name="Woyke T."/>
            <person name="Ryan C.M."/>
            <person name="Banfield J.F."/>
        </authorList>
    </citation>
    <scope>NUCLEOTIDE SEQUENCE [LARGE SCALE GENOMIC DNA]</scope>
    <source>
        <strain evidence="11">CG10_big_fil_rev_8_21_14_0_10_36_16</strain>
    </source>
</reference>